<dbReference type="Proteomes" id="UP000831113">
    <property type="component" value="Chromosome"/>
</dbReference>
<gene>
    <name evidence="1" type="ORF">MTX78_08190</name>
</gene>
<dbReference type="EMBL" id="CP094669">
    <property type="protein sequence ID" value="UOG76568.1"/>
    <property type="molecule type" value="Genomic_DNA"/>
</dbReference>
<reference evidence="1 2" key="1">
    <citation type="submission" date="2022-03" db="EMBL/GenBank/DDBJ databases">
        <title>Hymenobactersp. isolated from the air.</title>
        <authorList>
            <person name="Won M."/>
            <person name="Kwon S.-W."/>
        </authorList>
    </citation>
    <scope>NUCLEOTIDE SEQUENCE [LARGE SCALE GENOMIC DNA]</scope>
    <source>
        <strain evidence="1 2">KACC 21982</strain>
    </source>
</reference>
<evidence type="ECO:0000313" key="1">
    <source>
        <dbReference type="EMBL" id="UOG76568.1"/>
    </source>
</evidence>
<organism evidence="1 2">
    <name type="scientific">Hymenobacter tibetensis</name>
    <dbReference type="NCBI Taxonomy" id="497967"/>
    <lineage>
        <taxon>Bacteria</taxon>
        <taxon>Pseudomonadati</taxon>
        <taxon>Bacteroidota</taxon>
        <taxon>Cytophagia</taxon>
        <taxon>Cytophagales</taxon>
        <taxon>Hymenobacteraceae</taxon>
        <taxon>Hymenobacter</taxon>
    </lineage>
</organism>
<name>A0ABY4D934_9BACT</name>
<dbReference type="RefSeq" id="WP_243801585.1">
    <property type="nucleotide sequence ID" value="NZ_CP094669.1"/>
</dbReference>
<proteinExistence type="predicted"/>
<protein>
    <submittedName>
        <fullName evidence="1">Uncharacterized protein</fullName>
    </submittedName>
</protein>
<keyword evidence="2" id="KW-1185">Reference proteome</keyword>
<evidence type="ECO:0000313" key="2">
    <source>
        <dbReference type="Proteomes" id="UP000831113"/>
    </source>
</evidence>
<accession>A0ABY4D934</accession>
<sequence>MALLNQKLKEQIAAQPEALVHVVLTSSKTTTQLQAVEPAGKIAPIPGLDGIYKGTFTGQQLLALENQPGIDSIETDQEVVALDGE</sequence>